<organism evidence="2 3">
    <name type="scientific">Clonostachys solani</name>
    <dbReference type="NCBI Taxonomy" id="160281"/>
    <lineage>
        <taxon>Eukaryota</taxon>
        <taxon>Fungi</taxon>
        <taxon>Dikarya</taxon>
        <taxon>Ascomycota</taxon>
        <taxon>Pezizomycotina</taxon>
        <taxon>Sordariomycetes</taxon>
        <taxon>Hypocreomycetidae</taxon>
        <taxon>Hypocreales</taxon>
        <taxon>Bionectriaceae</taxon>
        <taxon>Clonostachys</taxon>
    </lineage>
</organism>
<comment type="caution">
    <text evidence="2">The sequence shown here is derived from an EMBL/GenBank/DDBJ whole genome shotgun (WGS) entry which is preliminary data.</text>
</comment>
<protein>
    <submittedName>
        <fullName evidence="2">Uncharacterized protein</fullName>
    </submittedName>
</protein>
<feature type="non-terminal residue" evidence="2">
    <location>
        <position position="1"/>
    </location>
</feature>
<evidence type="ECO:0000313" key="2">
    <source>
        <dbReference type="EMBL" id="CAH0057135.1"/>
    </source>
</evidence>
<proteinExistence type="predicted"/>
<feature type="transmembrane region" description="Helical" evidence="1">
    <location>
        <begin position="88"/>
        <end position="109"/>
    </location>
</feature>
<evidence type="ECO:0000256" key="1">
    <source>
        <dbReference type="SAM" id="Phobius"/>
    </source>
</evidence>
<feature type="non-terminal residue" evidence="2">
    <location>
        <position position="184"/>
    </location>
</feature>
<keyword evidence="3" id="KW-1185">Reference proteome</keyword>
<evidence type="ECO:0000313" key="3">
    <source>
        <dbReference type="Proteomes" id="UP000775872"/>
    </source>
</evidence>
<name>A0A9N9ZII3_9HYPO</name>
<keyword evidence="1" id="KW-0812">Transmembrane</keyword>
<dbReference type="AlphaFoldDB" id="A0A9N9ZII3"/>
<keyword evidence="1" id="KW-0472">Membrane</keyword>
<reference evidence="2 3" key="2">
    <citation type="submission" date="2021-10" db="EMBL/GenBank/DDBJ databases">
        <authorList>
            <person name="Piombo E."/>
        </authorList>
    </citation>
    <scope>NUCLEOTIDE SEQUENCE [LARGE SCALE GENOMIC DNA]</scope>
</reference>
<reference evidence="3" key="1">
    <citation type="submission" date="2019-06" db="EMBL/GenBank/DDBJ databases">
        <authorList>
            <person name="Broberg M."/>
        </authorList>
    </citation>
    <scope>NUCLEOTIDE SEQUENCE [LARGE SCALE GENOMIC DNA]</scope>
</reference>
<dbReference type="Proteomes" id="UP000775872">
    <property type="component" value="Unassembled WGS sequence"/>
</dbReference>
<dbReference type="EMBL" id="CABFOC020000074">
    <property type="protein sequence ID" value="CAH0057135.1"/>
    <property type="molecule type" value="Genomic_DNA"/>
</dbReference>
<keyword evidence="1" id="KW-1133">Transmembrane helix</keyword>
<sequence length="184" mass="17811">CFGAIAEARLIRASWIALERFPISVWPAATRRRWRARKSATQMMAAPTAPNTPKVRETISTVVVIVAVVVAVAFAAAIAAAFSAVASAAAAVAVAATVAVAAAVAGAVAGGAGGGAGGGVAAAASEAAEAAAAVAAAAAAAGGGGGSRIKLIGTSLCLCTYPITLTWVTRRGRSEVDAIGTEVP</sequence>
<accession>A0A9N9ZII3</accession>
<gene>
    <name evidence="2" type="ORF">CSOL1703_00006906</name>
</gene>
<feature type="transmembrane region" description="Helical" evidence="1">
    <location>
        <begin position="62"/>
        <end position="82"/>
    </location>
</feature>